<evidence type="ECO:0000313" key="2">
    <source>
        <dbReference type="Proteomes" id="UP000078532"/>
    </source>
</evidence>
<organism evidence="1 2">
    <name type="scientific">Desulfotomaculum copahuensis</name>
    <dbReference type="NCBI Taxonomy" id="1838280"/>
    <lineage>
        <taxon>Bacteria</taxon>
        <taxon>Bacillati</taxon>
        <taxon>Bacillota</taxon>
        <taxon>Clostridia</taxon>
        <taxon>Eubacteriales</taxon>
        <taxon>Desulfotomaculaceae</taxon>
        <taxon>Desulfotomaculum</taxon>
    </lineage>
</organism>
<reference evidence="1 2" key="1">
    <citation type="submission" date="2016-04" db="EMBL/GenBank/DDBJ databases">
        <authorList>
            <person name="Evans L.H."/>
            <person name="Alamgir A."/>
            <person name="Owens N."/>
            <person name="Weber N.D."/>
            <person name="Virtaneva K."/>
            <person name="Barbian K."/>
            <person name="Babar A."/>
            <person name="Rosenke K."/>
        </authorList>
    </citation>
    <scope>NUCLEOTIDE SEQUENCE [LARGE SCALE GENOMIC DNA]</scope>
    <source>
        <strain evidence="1 2">LMa1</strain>
    </source>
</reference>
<accession>A0A1B7LE24</accession>
<proteinExistence type="predicted"/>
<dbReference type="OrthoDB" id="1809186at2"/>
<name>A0A1B7LE24_9FIRM</name>
<comment type="caution">
    <text evidence="1">The sequence shown here is derived from an EMBL/GenBank/DDBJ whole genome shotgun (WGS) entry which is preliminary data.</text>
</comment>
<sequence>MEKLDPGMLPEPFRSMFLNIDPAVLEQLRDSIDPAALLGLLGGAADMVRQSLNTQDSEALQQLLSGVAQLLNPAGK</sequence>
<dbReference type="EMBL" id="LYVF01000164">
    <property type="protein sequence ID" value="OAT81340.1"/>
    <property type="molecule type" value="Genomic_DNA"/>
</dbReference>
<dbReference type="Proteomes" id="UP000078532">
    <property type="component" value="Unassembled WGS sequence"/>
</dbReference>
<dbReference type="RefSeq" id="WP_066668448.1">
    <property type="nucleotide sequence ID" value="NZ_LYVF01000164.1"/>
</dbReference>
<evidence type="ECO:0000313" key="1">
    <source>
        <dbReference type="EMBL" id="OAT81340.1"/>
    </source>
</evidence>
<keyword evidence="2" id="KW-1185">Reference proteome</keyword>
<gene>
    <name evidence="1" type="ORF">A6M21_10685</name>
</gene>
<dbReference type="AlphaFoldDB" id="A0A1B7LE24"/>
<protein>
    <submittedName>
        <fullName evidence="1">Uncharacterized protein</fullName>
    </submittedName>
</protein>